<evidence type="ECO:0000256" key="5">
    <source>
        <dbReference type="ARBA" id="ARBA00022679"/>
    </source>
</evidence>
<keyword evidence="4" id="KW-0597">Phosphoprotein</keyword>
<reference evidence="12" key="1">
    <citation type="submission" date="2009-10" db="EMBL/GenBank/DDBJ databases">
        <title>Complete sequence of Bacillus selenitireducens MLS10.</title>
        <authorList>
            <consortium name="US DOE Joint Genome Institute"/>
            <person name="Lucas S."/>
            <person name="Copeland A."/>
            <person name="Lapidus A."/>
            <person name="Glavina del Rio T."/>
            <person name="Dalin E."/>
            <person name="Tice H."/>
            <person name="Bruce D."/>
            <person name="Goodwin L."/>
            <person name="Pitluck S."/>
            <person name="Sims D."/>
            <person name="Brettin T."/>
            <person name="Detter J.C."/>
            <person name="Han C."/>
            <person name="Larimer F."/>
            <person name="Land M."/>
            <person name="Hauser L."/>
            <person name="Kyrpides N."/>
            <person name="Ovchinnikova G."/>
            <person name="Stolz J."/>
        </authorList>
    </citation>
    <scope>NUCLEOTIDE SEQUENCE [LARGE SCALE GENOMIC DNA]</scope>
    <source>
        <strain evidence="12">MLS10</strain>
    </source>
</reference>
<gene>
    <name evidence="12" type="ordered locus">Bsel_0903</name>
</gene>
<dbReference type="InterPro" id="IPR002178">
    <property type="entry name" value="PTS_EIIA_type-2_dom"/>
</dbReference>
<dbReference type="PROSITE" id="PS00372">
    <property type="entry name" value="PTS_EIIA_TYPE_2_HIS"/>
    <property type="match status" value="1"/>
</dbReference>
<keyword evidence="3" id="KW-0963">Cytoplasm</keyword>
<dbReference type="EMBL" id="CP001791">
    <property type="protein sequence ID" value="ADH98426.1"/>
    <property type="molecule type" value="Genomic_DNA"/>
</dbReference>
<dbReference type="GO" id="GO:0009401">
    <property type="term" value="P:phosphoenolpyruvate-dependent sugar phosphotransferase system"/>
    <property type="evidence" value="ECO:0007669"/>
    <property type="project" value="UniProtKB-KW"/>
</dbReference>
<dbReference type="Proteomes" id="UP000000271">
    <property type="component" value="Chromosome"/>
</dbReference>
<evidence type="ECO:0000313" key="12">
    <source>
        <dbReference type="EMBL" id="ADH98426.1"/>
    </source>
</evidence>
<dbReference type="CDD" id="cd00211">
    <property type="entry name" value="PTS_IIA_fru"/>
    <property type="match status" value="1"/>
</dbReference>
<dbReference type="GO" id="GO:0016301">
    <property type="term" value="F:kinase activity"/>
    <property type="evidence" value="ECO:0007669"/>
    <property type="project" value="UniProtKB-KW"/>
</dbReference>
<dbReference type="RefSeq" id="WP_013171851.1">
    <property type="nucleotide sequence ID" value="NC_014219.1"/>
</dbReference>
<dbReference type="AlphaFoldDB" id="D6XZQ2"/>
<evidence type="ECO:0000259" key="11">
    <source>
        <dbReference type="PROSITE" id="PS51094"/>
    </source>
</evidence>
<sequence length="152" mass="16749">MEQVHLHESRIQWEQKAGDWKDAIKKSAAPLLNDGDINETYVEAMIRNIEELGPYILIAPDVALPHARPEHGVEKAGFTVTVFKEPVPFPKGTDQSVSEARVFVCLAAVDSESHLGLLQQISGLIEDRSLIEALLQASSEADVHKALSGWNQ</sequence>
<feature type="domain" description="PTS EIIA type-2" evidence="11">
    <location>
        <begin position="4"/>
        <end position="150"/>
    </location>
</feature>
<evidence type="ECO:0000256" key="4">
    <source>
        <dbReference type="ARBA" id="ARBA00022553"/>
    </source>
</evidence>
<evidence type="ECO:0000256" key="10">
    <source>
        <dbReference type="ARBA" id="ARBA00042072"/>
    </source>
</evidence>
<dbReference type="PANTHER" id="PTHR36203:SF1">
    <property type="entry name" value="ASCORBATE-SPECIFIC PTS SYSTEM EIIA COMPONENT"/>
    <property type="match status" value="1"/>
</dbReference>
<keyword evidence="5" id="KW-0808">Transferase</keyword>
<organism evidence="12 13">
    <name type="scientific">Bacillus selenitireducens (strain ATCC 700615 / DSM 15326 / MLS10)</name>
    <dbReference type="NCBI Taxonomy" id="439292"/>
    <lineage>
        <taxon>Bacteria</taxon>
        <taxon>Bacillati</taxon>
        <taxon>Bacillota</taxon>
        <taxon>Bacilli</taxon>
        <taxon>Bacillales</taxon>
        <taxon>Bacillaceae</taxon>
        <taxon>Salisediminibacterium</taxon>
    </lineage>
</organism>
<dbReference type="HOGENOM" id="CLU_072531_2_0_9"/>
<keyword evidence="6" id="KW-0598">Phosphotransferase system</keyword>
<comment type="subcellular location">
    <subcellularLocation>
        <location evidence="1">Cytoplasm</location>
    </subcellularLocation>
</comment>
<keyword evidence="13" id="KW-1185">Reference proteome</keyword>
<evidence type="ECO:0000256" key="8">
    <source>
        <dbReference type="ARBA" id="ARBA00037387"/>
    </source>
</evidence>
<keyword evidence="7" id="KW-0418">Kinase</keyword>
<keyword evidence="2" id="KW-0813">Transport</keyword>
<dbReference type="PANTHER" id="PTHR36203">
    <property type="entry name" value="ASCORBATE-SPECIFIC PTS SYSTEM EIIA COMPONENT"/>
    <property type="match status" value="1"/>
</dbReference>
<protein>
    <recommendedName>
        <fullName evidence="9">Ascorbate-specific PTS system EIIA component</fullName>
    </recommendedName>
    <alternativeName>
        <fullName evidence="10">Ascorbate-specific phosphotransferase enzyme IIA component</fullName>
    </alternativeName>
</protein>
<dbReference type="KEGG" id="bse:Bsel_0903"/>
<dbReference type="STRING" id="439292.Bsel_0903"/>
<proteinExistence type="predicted"/>
<dbReference type="SUPFAM" id="SSF55804">
    <property type="entry name" value="Phoshotransferase/anion transport protein"/>
    <property type="match status" value="1"/>
</dbReference>
<dbReference type="InterPro" id="IPR051351">
    <property type="entry name" value="Ascorbate-PTS_EIIA_comp"/>
</dbReference>
<evidence type="ECO:0000313" key="13">
    <source>
        <dbReference type="Proteomes" id="UP000000271"/>
    </source>
</evidence>
<evidence type="ECO:0000256" key="9">
    <source>
        <dbReference type="ARBA" id="ARBA00041175"/>
    </source>
</evidence>
<dbReference type="PROSITE" id="PS51094">
    <property type="entry name" value="PTS_EIIA_TYPE_2"/>
    <property type="match status" value="1"/>
</dbReference>
<dbReference type="InterPro" id="IPR016152">
    <property type="entry name" value="PTrfase/Anion_transptr"/>
</dbReference>
<comment type="function">
    <text evidence="8">The phosphoenolpyruvate-dependent sugar phosphotransferase system (sugar PTS), a major carbohydrate active transport system, catalyzes the phosphorylation of incoming sugar substrates concomitantly with their translocation across the cell membrane. The enzyme II UlaABC PTS system is involved in ascorbate transport.</text>
</comment>
<evidence type="ECO:0000256" key="6">
    <source>
        <dbReference type="ARBA" id="ARBA00022683"/>
    </source>
</evidence>
<evidence type="ECO:0000256" key="2">
    <source>
        <dbReference type="ARBA" id="ARBA00022448"/>
    </source>
</evidence>
<dbReference type="Gene3D" id="3.40.930.10">
    <property type="entry name" value="Mannitol-specific EII, Chain A"/>
    <property type="match status" value="1"/>
</dbReference>
<evidence type="ECO:0000256" key="1">
    <source>
        <dbReference type="ARBA" id="ARBA00004496"/>
    </source>
</evidence>
<dbReference type="GO" id="GO:0005737">
    <property type="term" value="C:cytoplasm"/>
    <property type="evidence" value="ECO:0007669"/>
    <property type="project" value="UniProtKB-SubCell"/>
</dbReference>
<name>D6XZQ2_BACIE</name>
<dbReference type="eggNOG" id="COG1762">
    <property type="taxonomic scope" value="Bacteria"/>
</dbReference>
<accession>D6XZQ2</accession>
<dbReference type="Pfam" id="PF00359">
    <property type="entry name" value="PTS_EIIA_2"/>
    <property type="match status" value="1"/>
</dbReference>
<evidence type="ECO:0000256" key="7">
    <source>
        <dbReference type="ARBA" id="ARBA00022777"/>
    </source>
</evidence>
<evidence type="ECO:0000256" key="3">
    <source>
        <dbReference type="ARBA" id="ARBA00022490"/>
    </source>
</evidence>